<reference evidence="2 3" key="1">
    <citation type="submission" date="2024-08" db="EMBL/GenBank/DDBJ databases">
        <title>Gnathostoma spinigerum genome.</title>
        <authorList>
            <person name="Gonzalez-Bertolin B."/>
            <person name="Monzon S."/>
            <person name="Zaballos A."/>
            <person name="Jimenez P."/>
            <person name="Dekumyoy P."/>
            <person name="Varona S."/>
            <person name="Cuesta I."/>
            <person name="Sumanam S."/>
            <person name="Adisakwattana P."/>
            <person name="Gasser R.B."/>
            <person name="Hernandez-Gonzalez A."/>
            <person name="Young N.D."/>
            <person name="Perteguer M.J."/>
        </authorList>
    </citation>
    <scope>NUCLEOTIDE SEQUENCE [LARGE SCALE GENOMIC DNA]</scope>
    <source>
        <strain evidence="2">AL3</strain>
        <tissue evidence="2">Liver</tissue>
    </source>
</reference>
<sequence length="317" mass="35244">MRLSRENVKLRVLEMMARNDGEASHVRTTSQKPLGTAWSNKNYHSYGTSSTSSHMMHHLPQLARGHHDYCVSASHESSSSVPESSLFGNELMHHMRRPTADVRRPVMSVESNSLSKSSQTVANRWNTEQASYQRTKNQPIRADRKLKSSKVESNLTQSHQTKEVKATVPQNTSHTSSNISSGTQEAMEDNSTCPGGDHETIIENDVNDKIPELDEFSEIGSDDGSNSLVNSETSERRDRPVSAESKMSDDETNIQRASPVSSVHSQKAEDNNEIDLKNLVNIVGGHTTRQKLIVNLKDLDKKLTTNYSSPSKSDKVT</sequence>
<feature type="compositionally biased region" description="Basic and acidic residues" evidence="1">
    <location>
        <begin position="233"/>
        <end position="249"/>
    </location>
</feature>
<keyword evidence="3" id="KW-1185">Reference proteome</keyword>
<name>A0ABD6EQ95_9BILA</name>
<feature type="region of interest" description="Disordered" evidence="1">
    <location>
        <begin position="97"/>
        <end position="201"/>
    </location>
</feature>
<feature type="compositionally biased region" description="Polar residues" evidence="1">
    <location>
        <begin position="26"/>
        <end position="40"/>
    </location>
</feature>
<feature type="compositionally biased region" description="Polar residues" evidence="1">
    <location>
        <begin position="223"/>
        <end position="232"/>
    </location>
</feature>
<evidence type="ECO:0000313" key="3">
    <source>
        <dbReference type="Proteomes" id="UP001608902"/>
    </source>
</evidence>
<dbReference type="EMBL" id="JBGFUD010003199">
    <property type="protein sequence ID" value="MFH4978435.1"/>
    <property type="molecule type" value="Genomic_DNA"/>
</dbReference>
<evidence type="ECO:0000256" key="1">
    <source>
        <dbReference type="SAM" id="MobiDB-lite"/>
    </source>
</evidence>
<feature type="compositionally biased region" description="Basic and acidic residues" evidence="1">
    <location>
        <begin position="141"/>
        <end position="150"/>
    </location>
</feature>
<dbReference type="AlphaFoldDB" id="A0ABD6EQ95"/>
<comment type="caution">
    <text evidence="2">The sequence shown here is derived from an EMBL/GenBank/DDBJ whole genome shotgun (WGS) entry which is preliminary data.</text>
</comment>
<dbReference type="Proteomes" id="UP001608902">
    <property type="component" value="Unassembled WGS sequence"/>
</dbReference>
<proteinExistence type="predicted"/>
<protein>
    <submittedName>
        <fullName evidence="2">Uncharacterized protein</fullName>
    </submittedName>
</protein>
<evidence type="ECO:0000313" key="2">
    <source>
        <dbReference type="EMBL" id="MFH4978435.1"/>
    </source>
</evidence>
<feature type="region of interest" description="Disordered" evidence="1">
    <location>
        <begin position="20"/>
        <end position="40"/>
    </location>
</feature>
<organism evidence="2 3">
    <name type="scientific">Gnathostoma spinigerum</name>
    <dbReference type="NCBI Taxonomy" id="75299"/>
    <lineage>
        <taxon>Eukaryota</taxon>
        <taxon>Metazoa</taxon>
        <taxon>Ecdysozoa</taxon>
        <taxon>Nematoda</taxon>
        <taxon>Chromadorea</taxon>
        <taxon>Rhabditida</taxon>
        <taxon>Spirurina</taxon>
        <taxon>Gnathostomatomorpha</taxon>
        <taxon>Gnathostomatoidea</taxon>
        <taxon>Gnathostomatidae</taxon>
        <taxon>Gnathostoma</taxon>
    </lineage>
</organism>
<feature type="compositionally biased region" description="Polar residues" evidence="1">
    <location>
        <begin position="109"/>
        <end position="138"/>
    </location>
</feature>
<feature type="region of interest" description="Disordered" evidence="1">
    <location>
        <begin position="216"/>
        <end position="269"/>
    </location>
</feature>
<feature type="compositionally biased region" description="Polar residues" evidence="1">
    <location>
        <begin position="254"/>
        <end position="265"/>
    </location>
</feature>
<accession>A0ABD6EQ95</accession>
<feature type="compositionally biased region" description="Polar residues" evidence="1">
    <location>
        <begin position="168"/>
        <end position="193"/>
    </location>
</feature>
<gene>
    <name evidence="2" type="ORF">AB6A40_005144</name>
</gene>